<dbReference type="Proteomes" id="UP000318834">
    <property type="component" value="Unassembled WGS sequence"/>
</dbReference>
<reference evidence="8 9" key="1">
    <citation type="journal article" date="2019" name="Nat. Microbiol.">
        <title>Mediterranean grassland soil C-N compound turnover is dependent on rainfall and depth, and is mediated by genomically divergent microorganisms.</title>
        <authorList>
            <person name="Diamond S."/>
            <person name="Andeer P.F."/>
            <person name="Li Z."/>
            <person name="Crits-Christoph A."/>
            <person name="Burstein D."/>
            <person name="Anantharaman K."/>
            <person name="Lane K.R."/>
            <person name="Thomas B.C."/>
            <person name="Pan C."/>
            <person name="Northen T.R."/>
            <person name="Banfield J.F."/>
        </authorList>
    </citation>
    <scope>NUCLEOTIDE SEQUENCE [LARGE SCALE GENOMIC DNA]</scope>
    <source>
        <strain evidence="8">NP_8</strain>
    </source>
</reference>
<gene>
    <name evidence="8" type="ORF">E6H05_10755</name>
</gene>
<feature type="region of interest" description="Disordered" evidence="6">
    <location>
        <begin position="1"/>
        <end position="21"/>
    </location>
</feature>
<keyword evidence="2" id="KW-0597">Phosphoprotein</keyword>
<dbReference type="GO" id="GO:0006355">
    <property type="term" value="P:regulation of DNA-templated transcription"/>
    <property type="evidence" value="ECO:0007669"/>
    <property type="project" value="InterPro"/>
</dbReference>
<dbReference type="GO" id="GO:0000160">
    <property type="term" value="P:phosphorelay signal transduction system"/>
    <property type="evidence" value="ECO:0007669"/>
    <property type="project" value="UniProtKB-KW"/>
</dbReference>
<dbReference type="SMART" id="SM00862">
    <property type="entry name" value="Trans_reg_C"/>
    <property type="match status" value="1"/>
</dbReference>
<dbReference type="InterPro" id="IPR052912">
    <property type="entry name" value="UPF0111_domain"/>
</dbReference>
<evidence type="ECO:0000256" key="1">
    <source>
        <dbReference type="ARBA" id="ARBA00008591"/>
    </source>
</evidence>
<name>A0A537INP9_9BACT</name>
<comment type="caution">
    <text evidence="8">The sequence shown here is derived from an EMBL/GenBank/DDBJ whole genome shotgun (WGS) entry which is preliminary data.</text>
</comment>
<accession>A0A537INP9</accession>
<evidence type="ECO:0000256" key="4">
    <source>
        <dbReference type="ARBA" id="ARBA00023125"/>
    </source>
</evidence>
<proteinExistence type="inferred from homology"/>
<evidence type="ECO:0000256" key="6">
    <source>
        <dbReference type="SAM" id="MobiDB-lite"/>
    </source>
</evidence>
<dbReference type="InterPro" id="IPR016032">
    <property type="entry name" value="Sig_transdc_resp-reg_C-effctor"/>
</dbReference>
<comment type="similarity">
    <text evidence="1">Belongs to the UPF0111 family.</text>
</comment>
<dbReference type="InterPro" id="IPR018445">
    <property type="entry name" value="Put_Phosphate_transp_reg"/>
</dbReference>
<evidence type="ECO:0000313" key="9">
    <source>
        <dbReference type="Proteomes" id="UP000318834"/>
    </source>
</evidence>
<dbReference type="CDD" id="cd00383">
    <property type="entry name" value="trans_reg_C"/>
    <property type="match status" value="1"/>
</dbReference>
<feature type="domain" description="OmpR/PhoB-type" evidence="7">
    <location>
        <begin position="218"/>
        <end position="315"/>
    </location>
</feature>
<dbReference type="InterPro" id="IPR001867">
    <property type="entry name" value="OmpR/PhoB-type_DNA-bd"/>
</dbReference>
<evidence type="ECO:0000259" key="7">
    <source>
        <dbReference type="PROSITE" id="PS51755"/>
    </source>
</evidence>
<evidence type="ECO:0000256" key="2">
    <source>
        <dbReference type="ARBA" id="ARBA00022553"/>
    </source>
</evidence>
<dbReference type="FunFam" id="1.10.10.10:FF:000018">
    <property type="entry name" value="DNA-binding response regulator ResD"/>
    <property type="match status" value="1"/>
</dbReference>
<dbReference type="Pfam" id="PF00486">
    <property type="entry name" value="Trans_reg_C"/>
    <property type="match status" value="1"/>
</dbReference>
<sequence length="316" mass="35452">MTTDPRQLPLPSADRPAPAPAGQDVELLEEMGKTILQAAEALVEALAGRTPIAEVWQTIRDLEHKGDAVARDMFEMLMTPQPTLVDRDALKALTGYLDDILDAIEAAAARLAIHRVRRAIPAARELGQIVLESARELTQVLRLREMRDLFPHTRALHRLENRGDDVLRDAIGSLFSGRLGARDIVKWKDICEILEASTDRCEDVANVLETILVQTGAEDRLGVGWLMMDVSRHEVMVAGEAVPLSAKEFDLLRLLLRHQGKVVRRERLLTEVWGEDYFGDTRTLDTHVGWLRKKVERSGGVRIVAVRGIGYRLDLW</sequence>
<dbReference type="SUPFAM" id="SSF46894">
    <property type="entry name" value="C-terminal effector domain of the bipartite response regulators"/>
    <property type="match status" value="1"/>
</dbReference>
<dbReference type="Pfam" id="PF01865">
    <property type="entry name" value="PhoU_div"/>
    <property type="match status" value="1"/>
</dbReference>
<dbReference type="Gene3D" id="1.10.10.10">
    <property type="entry name" value="Winged helix-like DNA-binding domain superfamily/Winged helix DNA-binding domain"/>
    <property type="match status" value="1"/>
</dbReference>
<evidence type="ECO:0000256" key="3">
    <source>
        <dbReference type="ARBA" id="ARBA00023012"/>
    </source>
</evidence>
<dbReference type="InterPro" id="IPR038078">
    <property type="entry name" value="PhoU-like_sf"/>
</dbReference>
<protein>
    <submittedName>
        <fullName evidence="8">DUF47 family protein</fullName>
    </submittedName>
</protein>
<keyword evidence="4 5" id="KW-0238">DNA-binding</keyword>
<dbReference type="InterPro" id="IPR036388">
    <property type="entry name" value="WH-like_DNA-bd_sf"/>
</dbReference>
<organism evidence="8 9">
    <name type="scientific">Candidatus Segetimicrobium genomatis</name>
    <dbReference type="NCBI Taxonomy" id="2569760"/>
    <lineage>
        <taxon>Bacteria</taxon>
        <taxon>Bacillati</taxon>
        <taxon>Candidatus Sysuimicrobiota</taxon>
        <taxon>Candidatus Sysuimicrobiia</taxon>
        <taxon>Candidatus Sysuimicrobiales</taxon>
        <taxon>Candidatus Segetimicrobiaceae</taxon>
        <taxon>Candidatus Segetimicrobium</taxon>
    </lineage>
</organism>
<evidence type="ECO:0000256" key="5">
    <source>
        <dbReference type="PROSITE-ProRule" id="PRU01091"/>
    </source>
</evidence>
<dbReference type="PROSITE" id="PS51755">
    <property type="entry name" value="OMPR_PHOB"/>
    <property type="match status" value="1"/>
</dbReference>
<dbReference type="EMBL" id="VBAP01000081">
    <property type="protein sequence ID" value="TMI72722.1"/>
    <property type="molecule type" value="Genomic_DNA"/>
</dbReference>
<dbReference type="Gene3D" id="1.20.58.220">
    <property type="entry name" value="Phosphate transport system protein phou homolog 2, domain 2"/>
    <property type="match status" value="1"/>
</dbReference>
<feature type="DNA-binding region" description="OmpR/PhoB-type" evidence="5">
    <location>
        <begin position="218"/>
        <end position="315"/>
    </location>
</feature>
<dbReference type="PANTHER" id="PTHR37298">
    <property type="entry name" value="UPF0111 PROTEIN YKAA"/>
    <property type="match status" value="1"/>
</dbReference>
<keyword evidence="3" id="KW-0902">Two-component regulatory system</keyword>
<dbReference type="PANTHER" id="PTHR37298:SF1">
    <property type="entry name" value="UPF0111 PROTEIN YKAA"/>
    <property type="match status" value="1"/>
</dbReference>
<evidence type="ECO:0000313" key="8">
    <source>
        <dbReference type="EMBL" id="TMI72722.1"/>
    </source>
</evidence>
<dbReference type="AlphaFoldDB" id="A0A537INP9"/>
<dbReference type="GO" id="GO:0003677">
    <property type="term" value="F:DNA binding"/>
    <property type="evidence" value="ECO:0007669"/>
    <property type="project" value="UniProtKB-UniRule"/>
</dbReference>